<feature type="chain" id="PRO_5046654296" description="Lipoprotein" evidence="1">
    <location>
        <begin position="28"/>
        <end position="135"/>
    </location>
</feature>
<organism evidence="2 3">
    <name type="scientific">Trichlorobacter ammonificans</name>
    <dbReference type="NCBI Taxonomy" id="2916410"/>
    <lineage>
        <taxon>Bacteria</taxon>
        <taxon>Pseudomonadati</taxon>
        <taxon>Thermodesulfobacteriota</taxon>
        <taxon>Desulfuromonadia</taxon>
        <taxon>Geobacterales</taxon>
        <taxon>Geobacteraceae</taxon>
        <taxon>Trichlorobacter</taxon>
    </lineage>
</organism>
<reference evidence="2 3" key="1">
    <citation type="submission" date="2022-03" db="EMBL/GenBank/DDBJ databases">
        <authorList>
            <person name="Koch H."/>
        </authorList>
    </citation>
    <scope>NUCLEOTIDE SEQUENCE [LARGE SCALE GENOMIC DNA]</scope>
    <source>
        <strain evidence="2 3">G1</strain>
    </source>
</reference>
<dbReference type="InterPro" id="IPR014558">
    <property type="entry name" value="UCP029720"/>
</dbReference>
<gene>
    <name evidence="2" type="ORF">GEAMG1_0269</name>
</gene>
<accession>A0ABM9D6N7</accession>
<name>A0ABM9D6N7_9BACT</name>
<proteinExistence type="predicted"/>
<evidence type="ECO:0000313" key="2">
    <source>
        <dbReference type="EMBL" id="CAH2030091.1"/>
    </source>
</evidence>
<feature type="signal peptide" evidence="1">
    <location>
        <begin position="1"/>
        <end position="27"/>
    </location>
</feature>
<dbReference type="EMBL" id="OW150024">
    <property type="protein sequence ID" value="CAH2030091.1"/>
    <property type="molecule type" value="Genomic_DNA"/>
</dbReference>
<sequence>MKTLKSAISGMLAVAAALLLVSNIASAAAVGVMTKDGIGTYLTDEKGMTLYLFKKDTAGTSACAGPCVEKWPLFTAEAVTVPKELRAGDFGVIVRSDGKKQTTYKGMPLYYFFKDMKPGDTAGQGVNSVWHVAVP</sequence>
<dbReference type="Pfam" id="PF03640">
    <property type="entry name" value="Lipoprotein_15"/>
    <property type="match status" value="2"/>
</dbReference>
<dbReference type="InterPro" id="IPR005297">
    <property type="entry name" value="Lipoprotein_repeat"/>
</dbReference>
<keyword evidence="1" id="KW-0732">Signal</keyword>
<protein>
    <recommendedName>
        <fullName evidence="4">Lipoprotein</fullName>
    </recommendedName>
</protein>
<keyword evidence="3" id="KW-1185">Reference proteome</keyword>
<evidence type="ECO:0000313" key="3">
    <source>
        <dbReference type="Proteomes" id="UP001295463"/>
    </source>
</evidence>
<dbReference type="PANTHER" id="PTHR39335:SF1">
    <property type="entry name" value="BLL4220 PROTEIN"/>
    <property type="match status" value="1"/>
</dbReference>
<dbReference type="PIRSF" id="PIRSF029720">
    <property type="entry name" value="UCP029720"/>
    <property type="match status" value="1"/>
</dbReference>
<dbReference type="PANTHER" id="PTHR39335">
    <property type="entry name" value="BLL4220 PROTEIN"/>
    <property type="match status" value="1"/>
</dbReference>
<dbReference type="Proteomes" id="UP001295463">
    <property type="component" value="Chromosome"/>
</dbReference>
<dbReference type="RefSeq" id="WP_305731055.1">
    <property type="nucleotide sequence ID" value="NZ_OW150024.1"/>
</dbReference>
<evidence type="ECO:0008006" key="4">
    <source>
        <dbReference type="Google" id="ProtNLM"/>
    </source>
</evidence>
<evidence type="ECO:0000256" key="1">
    <source>
        <dbReference type="SAM" id="SignalP"/>
    </source>
</evidence>